<keyword evidence="2" id="KW-1185">Reference proteome</keyword>
<name>A0A8W8M8G8_MAGGI</name>
<reference evidence="1" key="1">
    <citation type="submission" date="2022-08" db="UniProtKB">
        <authorList>
            <consortium name="EnsemblMetazoa"/>
        </authorList>
    </citation>
    <scope>IDENTIFICATION</scope>
    <source>
        <strain evidence="1">05x7-T-G4-1.051#20</strain>
    </source>
</reference>
<organism evidence="1 2">
    <name type="scientific">Magallana gigas</name>
    <name type="common">Pacific oyster</name>
    <name type="synonym">Crassostrea gigas</name>
    <dbReference type="NCBI Taxonomy" id="29159"/>
    <lineage>
        <taxon>Eukaryota</taxon>
        <taxon>Metazoa</taxon>
        <taxon>Spiralia</taxon>
        <taxon>Lophotrochozoa</taxon>
        <taxon>Mollusca</taxon>
        <taxon>Bivalvia</taxon>
        <taxon>Autobranchia</taxon>
        <taxon>Pteriomorphia</taxon>
        <taxon>Ostreida</taxon>
        <taxon>Ostreoidea</taxon>
        <taxon>Ostreidae</taxon>
        <taxon>Magallana</taxon>
    </lineage>
</organism>
<dbReference type="AlphaFoldDB" id="A0A8W8M8G8"/>
<accession>A0A8W8M8G8</accession>
<dbReference type="Proteomes" id="UP000005408">
    <property type="component" value="Unassembled WGS sequence"/>
</dbReference>
<evidence type="ECO:0000313" key="2">
    <source>
        <dbReference type="Proteomes" id="UP000005408"/>
    </source>
</evidence>
<protein>
    <submittedName>
        <fullName evidence="1">Uncharacterized protein</fullName>
    </submittedName>
</protein>
<evidence type="ECO:0000313" key="1">
    <source>
        <dbReference type="EnsemblMetazoa" id="G32281.1:cds"/>
    </source>
</evidence>
<sequence>MEEAGLFGLQLGLPPSIREVLLESRNPPKELTFRLFQIWNGSKHCPCRVKKIQEALRCVDRDDLADAFGAAFVNKLPFAEKTPSSLSKKYI</sequence>
<proteinExistence type="predicted"/>
<dbReference type="EnsemblMetazoa" id="G32281.1">
    <property type="protein sequence ID" value="G32281.1:cds"/>
    <property type="gene ID" value="G32281"/>
</dbReference>